<evidence type="ECO:0000259" key="3">
    <source>
        <dbReference type="Pfam" id="PF05057"/>
    </source>
</evidence>
<dbReference type="Pfam" id="PF05057">
    <property type="entry name" value="DUF676"/>
    <property type="match status" value="1"/>
</dbReference>
<dbReference type="InterPro" id="IPR029058">
    <property type="entry name" value="AB_hydrolase_fold"/>
</dbReference>
<proteinExistence type="inferred from homology"/>
<feature type="region of interest" description="Disordered" evidence="2">
    <location>
        <begin position="211"/>
        <end position="263"/>
    </location>
</feature>
<reference evidence="4 5" key="1">
    <citation type="submission" date="2016-07" db="EMBL/GenBank/DDBJ databases">
        <title>Multiple horizontal gene transfer events from other fungi enriched the ability of initially mycotrophic Trichoderma (Ascomycota) to feed on dead plant biomass.</title>
        <authorList>
            <consortium name="DOE Joint Genome Institute"/>
            <person name="Aerts A."/>
            <person name="Atanasova L."/>
            <person name="Chenthamara K."/>
            <person name="Zhang J."/>
            <person name="Grujic M."/>
            <person name="Henrissat B."/>
            <person name="Kuo A."/>
            <person name="Salamov A."/>
            <person name="Lipzen A."/>
            <person name="Labutti K."/>
            <person name="Barry K."/>
            <person name="Miao Y."/>
            <person name="Rahimi M.J."/>
            <person name="Shen Q."/>
            <person name="Grigoriev I.V."/>
            <person name="Kubicek C.P."/>
            <person name="Druzhinina I.S."/>
        </authorList>
    </citation>
    <scope>NUCLEOTIDE SEQUENCE [LARGE SCALE GENOMIC DNA]</scope>
    <source>
        <strain evidence="4 5">CBS 226.95</strain>
    </source>
</reference>
<accession>A0A2T4A6T6</accession>
<dbReference type="RefSeq" id="XP_024772466.1">
    <property type="nucleotide sequence ID" value="XM_024915440.1"/>
</dbReference>
<evidence type="ECO:0000313" key="4">
    <source>
        <dbReference type="EMBL" id="PTB52789.1"/>
    </source>
</evidence>
<dbReference type="Gene3D" id="3.40.50.1820">
    <property type="entry name" value="alpha/beta hydrolase"/>
    <property type="match status" value="1"/>
</dbReference>
<name>A0A2T4A6T6_TRIHA</name>
<gene>
    <name evidence="4" type="ORF">M431DRAFT_472298</name>
</gene>
<dbReference type="PANTHER" id="PTHR47842">
    <property type="entry name" value="EXPRESSED PROTEIN"/>
    <property type="match status" value="1"/>
</dbReference>
<dbReference type="AlphaFoldDB" id="A0A2T4A6T6"/>
<evidence type="ECO:0000313" key="5">
    <source>
        <dbReference type="Proteomes" id="UP000241690"/>
    </source>
</evidence>
<feature type="compositionally biased region" description="Low complexity" evidence="2">
    <location>
        <begin position="653"/>
        <end position="668"/>
    </location>
</feature>
<keyword evidence="5" id="KW-1185">Reference proteome</keyword>
<dbReference type="EMBL" id="KZ679683">
    <property type="protein sequence ID" value="PTB52789.1"/>
    <property type="molecule type" value="Genomic_DNA"/>
</dbReference>
<protein>
    <recommendedName>
        <fullName evidence="3">DUF676 domain-containing protein</fullName>
    </recommendedName>
</protein>
<evidence type="ECO:0000256" key="1">
    <source>
        <dbReference type="ARBA" id="ARBA00007920"/>
    </source>
</evidence>
<feature type="compositionally biased region" description="Pro residues" evidence="2">
    <location>
        <begin position="524"/>
        <end position="538"/>
    </location>
</feature>
<dbReference type="GeneID" id="36624009"/>
<feature type="region of interest" description="Disordered" evidence="2">
    <location>
        <begin position="397"/>
        <end position="679"/>
    </location>
</feature>
<feature type="region of interest" description="Disordered" evidence="2">
    <location>
        <begin position="57"/>
        <end position="76"/>
    </location>
</feature>
<dbReference type="STRING" id="983964.A0A2T4A6T6"/>
<feature type="compositionally biased region" description="Low complexity" evidence="2">
    <location>
        <begin position="216"/>
        <end position="232"/>
    </location>
</feature>
<feature type="compositionally biased region" description="Polar residues" evidence="2">
    <location>
        <begin position="454"/>
        <end position="467"/>
    </location>
</feature>
<dbReference type="SUPFAM" id="SSF53474">
    <property type="entry name" value="alpha/beta-Hydrolases"/>
    <property type="match status" value="1"/>
</dbReference>
<sequence>MASPPPLPERSVPRPPPPPLPPRDNSQLPPPPPYSAVDESRASLASPDQQGPQILLSKIKDPRTSSSQSLVPSSSGSDSRRILLLVYIHGFYGNDQSFQSFPAHVHNFLREALSETHAVHSKIYPRYKTYKAIDVARDNFSAWLEPHESPTTDVILIGHSMGGLLAAEMVLMPTQISSSQRPLKHRILGTLSLDSPFLGLHPGIVASGISSLFQQSPTPSGQASASPSSPEAHPADPQPLTPTMSMNSPLSEPRDPNFDPPFVNDAPFREKSFLTRMMNFSSKHWSEGLLTAFGNHIASHLEFGGCLADYRGLMSRYNQLRALEDVDDLQVLSGGTFNDSHTRVRFANYYTLASGRPKPPSTAEGSRDPSQVDVSTIPISEYKAEDNINTKLADVTISTEGDEPRSPVSPTLSNPSPPAKEIGLNEPVAAPTPKREKDIENAGSSLQLEEPELPTTSNRLSNVSMLSMQEIDPIPMDETEHDFIEQDLETAPPVISDAPSVVPEGSVDEKETPSDTLLVSPPDIDLPPIPDLPHPPEQPDLSQYTDKDSRKQAEKEFGRLQKAYENAVKDRSKALREREKLIEKRQKKVQKDAQKDADKLEKDMKKQKQKAEQEKRRLEKEEEKAGKAEKKRLDKEEEKASKAEKKRLDKEAAAASSSASLAETAESEAMGKPKKLRKFCNTPSKTDGVMDPTWVSVYMDGMDEVTAHCAVFLPGPHYDKLVGDVASRIVGWVHNDLSVRAMMEMD</sequence>
<evidence type="ECO:0000256" key="2">
    <source>
        <dbReference type="SAM" id="MobiDB-lite"/>
    </source>
</evidence>
<dbReference type="PANTHER" id="PTHR47842:SF3">
    <property type="entry name" value="DUF676 DOMAIN-CONTAINING PROTEIN"/>
    <property type="match status" value="1"/>
</dbReference>
<feature type="region of interest" description="Disordered" evidence="2">
    <location>
        <begin position="1"/>
        <end position="51"/>
    </location>
</feature>
<dbReference type="InterPro" id="IPR007751">
    <property type="entry name" value="DUF676_lipase-like"/>
</dbReference>
<feature type="domain" description="DUF676" evidence="3">
    <location>
        <begin position="84"/>
        <end position="200"/>
    </location>
</feature>
<feature type="compositionally biased region" description="Pro residues" evidence="2">
    <location>
        <begin position="1"/>
        <end position="34"/>
    </location>
</feature>
<feature type="compositionally biased region" description="Basic and acidic residues" evidence="2">
    <location>
        <begin position="567"/>
        <end position="652"/>
    </location>
</feature>
<comment type="similarity">
    <text evidence="1">Belongs to the putative lipase ROG1 family.</text>
</comment>
<feature type="compositionally biased region" description="Acidic residues" evidence="2">
    <location>
        <begin position="475"/>
        <end position="488"/>
    </location>
</feature>
<feature type="compositionally biased region" description="Polar residues" evidence="2">
    <location>
        <begin position="241"/>
        <end position="250"/>
    </location>
</feature>
<feature type="compositionally biased region" description="Basic and acidic residues" evidence="2">
    <location>
        <begin position="545"/>
        <end position="559"/>
    </location>
</feature>
<organism evidence="4 5">
    <name type="scientific">Trichoderma harzianum CBS 226.95</name>
    <dbReference type="NCBI Taxonomy" id="983964"/>
    <lineage>
        <taxon>Eukaryota</taxon>
        <taxon>Fungi</taxon>
        <taxon>Dikarya</taxon>
        <taxon>Ascomycota</taxon>
        <taxon>Pezizomycotina</taxon>
        <taxon>Sordariomycetes</taxon>
        <taxon>Hypocreomycetidae</taxon>
        <taxon>Hypocreales</taxon>
        <taxon>Hypocreaceae</taxon>
        <taxon>Trichoderma</taxon>
    </lineage>
</organism>
<feature type="compositionally biased region" description="Low complexity" evidence="2">
    <location>
        <begin position="65"/>
        <end position="76"/>
    </location>
</feature>
<dbReference type="Proteomes" id="UP000241690">
    <property type="component" value="Unassembled WGS sequence"/>
</dbReference>
<feature type="region of interest" description="Disordered" evidence="2">
    <location>
        <begin position="353"/>
        <end position="373"/>
    </location>
</feature>